<dbReference type="EMBL" id="CM056785">
    <property type="protein sequence ID" value="KAJ8728323.1"/>
    <property type="molecule type" value="Genomic_DNA"/>
</dbReference>
<accession>A0ACC2QXR4</accession>
<protein>
    <submittedName>
        <fullName evidence="1">Uncharacterized protein</fullName>
    </submittedName>
</protein>
<name>A0ACC2QXR4_9NEOP</name>
<keyword evidence="2" id="KW-1185">Reference proteome</keyword>
<evidence type="ECO:0000313" key="1">
    <source>
        <dbReference type="EMBL" id="KAJ8728323.1"/>
    </source>
</evidence>
<comment type="caution">
    <text evidence="1">The sequence shown here is derived from an EMBL/GenBank/DDBJ whole genome shotgun (WGS) entry which is preliminary data.</text>
</comment>
<organism evidence="1 2">
    <name type="scientific">Mythimna loreyi</name>
    <dbReference type="NCBI Taxonomy" id="667449"/>
    <lineage>
        <taxon>Eukaryota</taxon>
        <taxon>Metazoa</taxon>
        <taxon>Ecdysozoa</taxon>
        <taxon>Arthropoda</taxon>
        <taxon>Hexapoda</taxon>
        <taxon>Insecta</taxon>
        <taxon>Pterygota</taxon>
        <taxon>Neoptera</taxon>
        <taxon>Endopterygota</taxon>
        <taxon>Lepidoptera</taxon>
        <taxon>Glossata</taxon>
        <taxon>Ditrysia</taxon>
        <taxon>Noctuoidea</taxon>
        <taxon>Noctuidae</taxon>
        <taxon>Noctuinae</taxon>
        <taxon>Hadenini</taxon>
        <taxon>Mythimna</taxon>
    </lineage>
</organism>
<reference evidence="1" key="1">
    <citation type="submission" date="2023-03" db="EMBL/GenBank/DDBJ databases">
        <title>Chromosome-level genomes of two armyworms, Mythimna separata and Mythimna loreyi, provide insights into the biosynthesis and reception of sex pheromones.</title>
        <authorList>
            <person name="Zhao H."/>
        </authorList>
    </citation>
    <scope>NUCLEOTIDE SEQUENCE</scope>
    <source>
        <strain evidence="1">BeijingLab</strain>
    </source>
</reference>
<dbReference type="Proteomes" id="UP001231649">
    <property type="component" value="Chromosome 9"/>
</dbReference>
<sequence>MMNRYTGHKYCVIKFWKSSFKCIDEFVCIPSSWILRKGCDKKVLVAYPVEHPKITERRVKQRQRLSEDWRGYVADVKYGTDSYEDAQNFINEQIGRVRNDCKSPNAEKNEGPEKSGKKKLNHNMAVPDEFVVLKNGESATKIKLKRLEMSKARKSVKRRPNVRHDADMSDSIESSESESEVEFSSSEEFESTSKNQLSSLYEEFLNENFNNDNHVKTTTNFERSTSKTQTFDPITIKKDKFLTGLLKFVSENPEKTKEALKLRTPNNNIPTASTSKGTTAKLTKVSGSTRRRNVEKKQSDNIDSSDEDTSKGTTTEMTKISGSTRSVEKEQNNDDDDGDDEENQILNKKQKFILPPEYDESDSRWTLKYHKSAPELVELLPDTGVYVNAVNLSTCKRASKDCNTLARNLMPEIFKMSALSTCSLIGRRTKGHEIYGVRPGLNKKARIVLMEFVKEYGLEKGWQTNTNSILSNMRNKLRDARRKQK</sequence>
<evidence type="ECO:0000313" key="2">
    <source>
        <dbReference type="Proteomes" id="UP001231649"/>
    </source>
</evidence>
<gene>
    <name evidence="1" type="ORF">PYW08_016708</name>
</gene>
<proteinExistence type="predicted"/>